<dbReference type="Proteomes" id="UP000232587">
    <property type="component" value="Unassembled WGS sequence"/>
</dbReference>
<keyword evidence="3" id="KW-1185">Reference proteome</keyword>
<feature type="signal peptide" evidence="1">
    <location>
        <begin position="1"/>
        <end position="25"/>
    </location>
</feature>
<evidence type="ECO:0000256" key="1">
    <source>
        <dbReference type="SAM" id="SignalP"/>
    </source>
</evidence>
<protein>
    <submittedName>
        <fullName evidence="2">Outer membrane putative beta-barrel porin/alpha-amylase</fullName>
    </submittedName>
</protein>
<accession>A0A2N0HJA1</accession>
<organism evidence="2 3">
    <name type="scientific">Novosphingobium kunmingense</name>
    <dbReference type="NCBI Taxonomy" id="1211806"/>
    <lineage>
        <taxon>Bacteria</taxon>
        <taxon>Pseudomonadati</taxon>
        <taxon>Pseudomonadota</taxon>
        <taxon>Alphaproteobacteria</taxon>
        <taxon>Sphingomonadales</taxon>
        <taxon>Sphingomonadaceae</taxon>
        <taxon>Novosphingobium</taxon>
    </lineage>
</organism>
<dbReference type="RefSeq" id="WP_100866536.1">
    <property type="nucleotide sequence ID" value="NZ_PHUF01000003.1"/>
</dbReference>
<keyword evidence="1" id="KW-0732">Signal</keyword>
<evidence type="ECO:0000313" key="2">
    <source>
        <dbReference type="EMBL" id="PKB19013.1"/>
    </source>
</evidence>
<proteinExistence type="predicted"/>
<name>A0A2N0HJA1_9SPHN</name>
<dbReference type="OrthoDB" id="7505154at2"/>
<reference evidence="2 3" key="1">
    <citation type="submission" date="2017-11" db="EMBL/GenBank/DDBJ databases">
        <title>Genomic Encyclopedia of Type Strains, Phase III (KMG-III): the genomes of soil and plant-associated and newly described type strains.</title>
        <authorList>
            <person name="Whitman W."/>
        </authorList>
    </citation>
    <scope>NUCLEOTIDE SEQUENCE [LARGE SCALE GENOMIC DNA]</scope>
    <source>
        <strain evidence="2 3">CGMCC 1.12274</strain>
    </source>
</reference>
<dbReference type="AlphaFoldDB" id="A0A2N0HJA1"/>
<sequence length="248" mass="25641">MKSNKITSSILAGTALLCWPAAASAGPPFMTDDPEPTETGHWEIYGPLVEGDGLGGDYQGSAGAEINYGLAPRVQLTVGLPVAFAHDPSGIQWGAGDVAVSVKYQFYKNEDAGLSVAVFPGMTLPTASNGHGAGKVTGLLPVWIQKDSGPWSVFGGGGYAINPGTGNKNYWTGGIAVARQVTKRLLFGLEADRQGADAVGGRGSTSLGAGTIFQATDRFRLLLSGGPTFEDGRKQAGWHTFAALGIDI</sequence>
<dbReference type="EMBL" id="PHUF01000003">
    <property type="protein sequence ID" value="PKB19013.1"/>
    <property type="molecule type" value="Genomic_DNA"/>
</dbReference>
<evidence type="ECO:0000313" key="3">
    <source>
        <dbReference type="Proteomes" id="UP000232587"/>
    </source>
</evidence>
<dbReference type="Pfam" id="PF13557">
    <property type="entry name" value="Phenol_MetA_deg"/>
    <property type="match status" value="1"/>
</dbReference>
<feature type="chain" id="PRO_5014780473" evidence="1">
    <location>
        <begin position="26"/>
        <end position="248"/>
    </location>
</feature>
<gene>
    <name evidence="2" type="ORF">B0I00_1240</name>
</gene>
<comment type="caution">
    <text evidence="2">The sequence shown here is derived from an EMBL/GenBank/DDBJ whole genome shotgun (WGS) entry which is preliminary data.</text>
</comment>
<dbReference type="InterPro" id="IPR025737">
    <property type="entry name" value="FApF"/>
</dbReference>